<dbReference type="GO" id="GO:0003677">
    <property type="term" value="F:DNA binding"/>
    <property type="evidence" value="ECO:0007669"/>
    <property type="project" value="UniProtKB-KW"/>
</dbReference>
<dbReference type="Proteomes" id="UP001182042">
    <property type="component" value="Unassembled WGS sequence"/>
</dbReference>
<dbReference type="EMBL" id="VKQA01000002">
    <property type="protein sequence ID" value="MDR4250862.1"/>
    <property type="molecule type" value="Genomic_DNA"/>
</dbReference>
<organism evidence="6 7">
    <name type="scientific">Bacillus pumilus</name>
    <name type="common">Bacillus mesentericus</name>
    <dbReference type="NCBI Taxonomy" id="1408"/>
    <lineage>
        <taxon>Bacteria</taxon>
        <taxon>Bacillati</taxon>
        <taxon>Bacillota</taxon>
        <taxon>Bacilli</taxon>
        <taxon>Bacillales</taxon>
        <taxon>Bacillaceae</taxon>
        <taxon>Bacillus</taxon>
    </lineage>
</organism>
<dbReference type="SUPFAM" id="SSF52540">
    <property type="entry name" value="P-loop containing nucleoside triphosphate hydrolases"/>
    <property type="match status" value="1"/>
</dbReference>
<evidence type="ECO:0000259" key="5">
    <source>
        <dbReference type="PROSITE" id="PS51194"/>
    </source>
</evidence>
<feature type="domain" description="Helicase C-terminal" evidence="5">
    <location>
        <begin position="317"/>
        <end position="459"/>
    </location>
</feature>
<dbReference type="InterPro" id="IPR027417">
    <property type="entry name" value="P-loop_NTPase"/>
</dbReference>
<evidence type="ECO:0000259" key="4">
    <source>
        <dbReference type="PROSITE" id="PS51192"/>
    </source>
</evidence>
<dbReference type="GO" id="GO:0006310">
    <property type="term" value="P:DNA recombination"/>
    <property type="evidence" value="ECO:0007669"/>
    <property type="project" value="TreeGrafter"/>
</dbReference>
<gene>
    <name evidence="6" type="ORF">FO508_10965</name>
</gene>
<dbReference type="GO" id="GO:0043138">
    <property type="term" value="F:3'-5' DNA helicase activity"/>
    <property type="evidence" value="ECO:0007669"/>
    <property type="project" value="TreeGrafter"/>
</dbReference>
<dbReference type="Pfam" id="PF00270">
    <property type="entry name" value="DEAD"/>
    <property type="match status" value="1"/>
</dbReference>
<dbReference type="PANTHER" id="PTHR30580">
    <property type="entry name" value="PRIMOSOMAL PROTEIN N"/>
    <property type="match status" value="1"/>
</dbReference>
<evidence type="ECO:0000256" key="3">
    <source>
        <dbReference type="ARBA" id="ARBA00023125"/>
    </source>
</evidence>
<protein>
    <submittedName>
        <fullName evidence="6">DEAD/DEAH box helicase</fullName>
    </submittedName>
</protein>
<keyword evidence="3" id="KW-0238">DNA-binding</keyword>
<dbReference type="SMART" id="SM00490">
    <property type="entry name" value="HELICc"/>
    <property type="match status" value="1"/>
</dbReference>
<dbReference type="GO" id="GO:0006270">
    <property type="term" value="P:DNA replication initiation"/>
    <property type="evidence" value="ECO:0007669"/>
    <property type="project" value="TreeGrafter"/>
</dbReference>
<proteinExistence type="predicted"/>
<keyword evidence="2" id="KW-0067">ATP-binding</keyword>
<dbReference type="PROSITE" id="PS51192">
    <property type="entry name" value="HELICASE_ATP_BIND_1"/>
    <property type="match status" value="1"/>
</dbReference>
<dbReference type="InterPro" id="IPR011545">
    <property type="entry name" value="DEAD/DEAH_box_helicase_dom"/>
</dbReference>
<dbReference type="AlphaFoldDB" id="A0AAE3WKZ3"/>
<accession>A0AAE3WKZ3</accession>
<keyword evidence="6" id="KW-0347">Helicase</keyword>
<dbReference type="RefSeq" id="WP_309415922.1">
    <property type="nucleotide sequence ID" value="NZ_CP187658.1"/>
</dbReference>
<dbReference type="Pfam" id="PF00271">
    <property type="entry name" value="Helicase_C"/>
    <property type="match status" value="1"/>
</dbReference>
<dbReference type="GO" id="GO:0006302">
    <property type="term" value="P:double-strand break repair"/>
    <property type="evidence" value="ECO:0007669"/>
    <property type="project" value="TreeGrafter"/>
</dbReference>
<evidence type="ECO:0000313" key="7">
    <source>
        <dbReference type="Proteomes" id="UP001182042"/>
    </source>
</evidence>
<dbReference type="FunFam" id="3.40.50.300:FF:001736">
    <property type="entry name" value="COMF operon protein 1"/>
    <property type="match status" value="1"/>
</dbReference>
<sequence length="459" mass="52631">MNMDKAMELRQQLQSRHLLTAETRCSQSDLDWLEEKGFVIRTPAIERKANGLTCCRCGVSKKRYFAHTPCDMCQKDCVYCRSCIMMGKTTECGFLYEWTGPQMEETCHTELTWQGNLSKGQKRASEKLIEAIKNKSDLLIWAVCGAGKTEVLFYGIEYALHQGMSVCIATPRTDVVLELEPRLKKAFQGMKIAVLYGGSPQRFQIAPLVIATTHQLMRYKHAFDVLIIDEVDAFPYSIDERLQFAVLKAMRKKGVRVYLSATPSKKMKRDVSRGQLEAIKIPLRFHKQPLPVPSFQWIGHWKKKLKKNQLPPKVMNWMQKHITKKRRIVLFVPSISTMKKVTKVLREHRLNVEGVSADDPDRKQKVQHFRDYKYDVLVTTTILERGVTIPNVQVGVLGAESTIFTESALVQISGRAGRHPDFFKGDVIFFHFGLTRSMKQAKKHIVKMNDTAAKEFSEK</sequence>
<comment type="caution">
    <text evidence="6">The sequence shown here is derived from an EMBL/GenBank/DDBJ whole genome shotgun (WGS) entry which is preliminary data.</text>
</comment>
<name>A0AAE3WKZ3_BACPU</name>
<evidence type="ECO:0000256" key="2">
    <source>
        <dbReference type="ARBA" id="ARBA00022840"/>
    </source>
</evidence>
<dbReference type="InterPro" id="IPR014001">
    <property type="entry name" value="Helicase_ATP-bd"/>
</dbReference>
<dbReference type="GO" id="GO:0005524">
    <property type="term" value="F:ATP binding"/>
    <property type="evidence" value="ECO:0007669"/>
    <property type="project" value="UniProtKB-KW"/>
</dbReference>
<dbReference type="Gene3D" id="3.40.50.300">
    <property type="entry name" value="P-loop containing nucleotide triphosphate hydrolases"/>
    <property type="match status" value="2"/>
</dbReference>
<dbReference type="PANTHER" id="PTHR30580:SF1">
    <property type="entry name" value="COMF OPERON PROTEIN 1"/>
    <property type="match status" value="1"/>
</dbReference>
<evidence type="ECO:0000256" key="1">
    <source>
        <dbReference type="ARBA" id="ARBA00022741"/>
    </source>
</evidence>
<keyword evidence="6" id="KW-0378">Hydrolase</keyword>
<dbReference type="CDD" id="cd17925">
    <property type="entry name" value="DEXDc_ComFA"/>
    <property type="match status" value="1"/>
</dbReference>
<keyword evidence="1" id="KW-0547">Nucleotide-binding</keyword>
<dbReference type="PROSITE" id="PS51194">
    <property type="entry name" value="HELICASE_CTER"/>
    <property type="match status" value="1"/>
</dbReference>
<feature type="domain" description="Helicase ATP-binding" evidence="4">
    <location>
        <begin position="129"/>
        <end position="281"/>
    </location>
</feature>
<dbReference type="SMART" id="SM00487">
    <property type="entry name" value="DEXDc"/>
    <property type="match status" value="1"/>
</dbReference>
<evidence type="ECO:0000313" key="6">
    <source>
        <dbReference type="EMBL" id="MDR4250862.1"/>
    </source>
</evidence>
<reference evidence="6" key="1">
    <citation type="submission" date="2019-07" db="EMBL/GenBank/DDBJ databases">
        <title>Phylogenomic Reclassification of ATCC Bacillus Strains and Various Taxa within the Genus Bacillus.</title>
        <authorList>
            <person name="Riojas M.A."/>
            <person name="Frank A.M."/>
            <person name="Fenn S.L."/>
            <person name="King S."/>
            <person name="Brower S."/>
            <person name="Hazbon M.H."/>
        </authorList>
    </citation>
    <scope>NUCLEOTIDE SEQUENCE</scope>
    <source>
        <strain evidence="6">ATCC 27142</strain>
    </source>
</reference>
<dbReference type="InterPro" id="IPR001650">
    <property type="entry name" value="Helicase_C-like"/>
</dbReference>